<dbReference type="InterPro" id="IPR050297">
    <property type="entry name" value="LipidA_mod_glycosyltrf_83"/>
</dbReference>
<organism evidence="10 11">
    <name type="scientific">Devosia insulae DS-56</name>
    <dbReference type="NCBI Taxonomy" id="1116389"/>
    <lineage>
        <taxon>Bacteria</taxon>
        <taxon>Pseudomonadati</taxon>
        <taxon>Pseudomonadota</taxon>
        <taxon>Alphaproteobacteria</taxon>
        <taxon>Hyphomicrobiales</taxon>
        <taxon>Devosiaceae</taxon>
        <taxon>Devosia</taxon>
    </lineage>
</organism>
<feature type="transmembrane region" description="Helical" evidence="8">
    <location>
        <begin position="300"/>
        <end position="320"/>
    </location>
</feature>
<evidence type="ECO:0000256" key="5">
    <source>
        <dbReference type="ARBA" id="ARBA00022692"/>
    </source>
</evidence>
<feature type="transmembrane region" description="Helical" evidence="8">
    <location>
        <begin position="273"/>
        <end position="294"/>
    </location>
</feature>
<gene>
    <name evidence="10" type="ORF">VW23_003305</name>
</gene>
<evidence type="ECO:0000256" key="1">
    <source>
        <dbReference type="ARBA" id="ARBA00004651"/>
    </source>
</evidence>
<keyword evidence="11" id="KW-1185">Reference proteome</keyword>
<evidence type="ECO:0000256" key="8">
    <source>
        <dbReference type="SAM" id="Phobius"/>
    </source>
</evidence>
<keyword evidence="5 8" id="KW-0812">Transmembrane</keyword>
<evidence type="ECO:0000256" key="6">
    <source>
        <dbReference type="ARBA" id="ARBA00022989"/>
    </source>
</evidence>
<dbReference type="Pfam" id="PF13231">
    <property type="entry name" value="PMT_2"/>
    <property type="match status" value="1"/>
</dbReference>
<feature type="transmembrane region" description="Helical" evidence="8">
    <location>
        <begin position="69"/>
        <end position="87"/>
    </location>
</feature>
<keyword evidence="3" id="KW-0328">Glycosyltransferase</keyword>
<evidence type="ECO:0000256" key="2">
    <source>
        <dbReference type="ARBA" id="ARBA00022475"/>
    </source>
</evidence>
<protein>
    <recommendedName>
        <fullName evidence="9">Glycosyltransferase RgtA/B/C/D-like domain-containing protein</fullName>
    </recommendedName>
</protein>
<evidence type="ECO:0000313" key="10">
    <source>
        <dbReference type="EMBL" id="OEO28736.1"/>
    </source>
</evidence>
<evidence type="ECO:0000256" key="4">
    <source>
        <dbReference type="ARBA" id="ARBA00022679"/>
    </source>
</evidence>
<comment type="caution">
    <text evidence="10">The sequence shown here is derived from an EMBL/GenBank/DDBJ whole genome shotgun (WGS) entry which is preliminary data.</text>
</comment>
<comment type="subcellular location">
    <subcellularLocation>
        <location evidence="1">Cell membrane</location>
        <topology evidence="1">Multi-pass membrane protein</topology>
    </subcellularLocation>
</comment>
<dbReference type="GO" id="GO:0009103">
    <property type="term" value="P:lipopolysaccharide biosynthetic process"/>
    <property type="evidence" value="ECO:0007669"/>
    <property type="project" value="UniProtKB-ARBA"/>
</dbReference>
<dbReference type="PANTHER" id="PTHR33908:SF11">
    <property type="entry name" value="MEMBRANE PROTEIN"/>
    <property type="match status" value="1"/>
</dbReference>
<evidence type="ECO:0000256" key="7">
    <source>
        <dbReference type="ARBA" id="ARBA00023136"/>
    </source>
</evidence>
<dbReference type="AlphaFoldDB" id="A0A1E5XJF6"/>
<keyword evidence="6 8" id="KW-1133">Transmembrane helix</keyword>
<reference evidence="10 11" key="1">
    <citation type="journal article" date="2015" name="Genome Announc.">
        <title>Genome Assemblies of Three Soil-Associated Devosia species: D. insulae, D. limi, and D. soli.</title>
        <authorList>
            <person name="Hassan Y.I."/>
            <person name="Lepp D."/>
            <person name="Zhou T."/>
        </authorList>
    </citation>
    <scope>NUCLEOTIDE SEQUENCE [LARGE SCALE GENOMIC DNA]</scope>
    <source>
        <strain evidence="10 11">DS-56</strain>
    </source>
</reference>
<dbReference type="PANTHER" id="PTHR33908">
    <property type="entry name" value="MANNOSYLTRANSFERASE YKCB-RELATED"/>
    <property type="match status" value="1"/>
</dbReference>
<dbReference type="GO" id="GO:0016763">
    <property type="term" value="F:pentosyltransferase activity"/>
    <property type="evidence" value="ECO:0007669"/>
    <property type="project" value="TreeGrafter"/>
</dbReference>
<dbReference type="GO" id="GO:0005886">
    <property type="term" value="C:plasma membrane"/>
    <property type="evidence" value="ECO:0007669"/>
    <property type="project" value="UniProtKB-SubCell"/>
</dbReference>
<keyword evidence="4" id="KW-0808">Transferase</keyword>
<proteinExistence type="predicted"/>
<dbReference type="InterPro" id="IPR038731">
    <property type="entry name" value="RgtA/B/C-like"/>
</dbReference>
<dbReference type="EMBL" id="LAJE02000359">
    <property type="protein sequence ID" value="OEO28736.1"/>
    <property type="molecule type" value="Genomic_DNA"/>
</dbReference>
<feature type="transmembrane region" description="Helical" evidence="8">
    <location>
        <begin position="189"/>
        <end position="210"/>
    </location>
</feature>
<feature type="transmembrane region" description="Helical" evidence="8">
    <location>
        <begin position="99"/>
        <end position="119"/>
    </location>
</feature>
<keyword evidence="2" id="KW-1003">Cell membrane</keyword>
<evidence type="ECO:0000313" key="11">
    <source>
        <dbReference type="Proteomes" id="UP000095463"/>
    </source>
</evidence>
<sequence length="497" mass="53483">MVGAEVFALVVVLASLAAKAFVALSLGLDGDEAYYALWSAYLSPGYLDHPPAVAVMTALGRLIGSDTLLGVRLLPFVAGIAVLAALYRTGRLLLPGRSAAALAVAWYCLSLQGAVNFVATPDAPSTLFWTLSLWAAAEAVIRSRPTWSLAVGLFAGAGLASKYTNAWFGIGLVVFLLGTPEGRRQFARWQLWAGGLVALLIFAPVLWWNYQHDWQSFLFQGARVVSFEEEFGRLVSEFVISQAVAMGPVLLLFALLAIGAFFLGYGKRAGSRLALPVLTTLPLLAYFLIHALHARVEVNWLQPVAPALALLGAAFVCLLPTRPFGRWIVAVASALQLVSGLALIGFAYVQAAYYPLDLSYADRTRMLRGWDKLAAEVRQLADEAGAQVIWTEGNYRLTGELFFYGQAAGDSRPVRDIAPHPRYDFLPPQTRYPSASPALLVASVKSPAAAADLPPRPEFSSNRLVTVLKRDEGAGRGEEYYAVLAVSGPTGALPRAD</sequence>
<feature type="transmembrane region" description="Helical" evidence="8">
    <location>
        <begin position="327"/>
        <end position="349"/>
    </location>
</feature>
<feature type="transmembrane region" description="Helical" evidence="8">
    <location>
        <begin position="243"/>
        <end position="266"/>
    </location>
</feature>
<keyword evidence="7 8" id="KW-0472">Membrane</keyword>
<dbReference type="Proteomes" id="UP000095463">
    <property type="component" value="Unassembled WGS sequence"/>
</dbReference>
<evidence type="ECO:0000259" key="9">
    <source>
        <dbReference type="Pfam" id="PF13231"/>
    </source>
</evidence>
<name>A0A1E5XJF6_9HYPH</name>
<feature type="transmembrane region" description="Helical" evidence="8">
    <location>
        <begin position="153"/>
        <end position="177"/>
    </location>
</feature>
<feature type="domain" description="Glycosyltransferase RgtA/B/C/D-like" evidence="9">
    <location>
        <begin position="48"/>
        <end position="208"/>
    </location>
</feature>
<evidence type="ECO:0000256" key="3">
    <source>
        <dbReference type="ARBA" id="ARBA00022676"/>
    </source>
</evidence>
<accession>A0A1E5XJF6</accession>